<dbReference type="AlphaFoldDB" id="A0A292YKK4"/>
<keyword evidence="1" id="KW-0560">Oxidoreductase</keyword>
<evidence type="ECO:0000313" key="4">
    <source>
        <dbReference type="EMBL" id="GAX89015.1"/>
    </source>
</evidence>
<reference evidence="5" key="1">
    <citation type="submission" date="2017-07" db="EMBL/GenBank/DDBJ databases">
        <title>Draft genome sequence of Effusibacillus lacus strain skLN1.</title>
        <authorList>
            <person name="Watanabe M."/>
            <person name="Kojima H."/>
            <person name="Fukui M."/>
        </authorList>
    </citation>
    <scope>NUCLEOTIDE SEQUENCE [LARGE SCALE GENOMIC DNA]</scope>
    <source>
        <strain evidence="5">skLN1</strain>
    </source>
</reference>
<dbReference type="Gene3D" id="3.90.180.10">
    <property type="entry name" value="Medium-chain alcohol dehydrogenases, catalytic domain"/>
    <property type="match status" value="1"/>
</dbReference>
<protein>
    <submittedName>
        <fullName evidence="4">Uncharacterized protein</fullName>
    </submittedName>
</protein>
<dbReference type="Pfam" id="PF00107">
    <property type="entry name" value="ADH_zinc_N"/>
    <property type="match status" value="1"/>
</dbReference>
<accession>A0A292YKK4</accession>
<dbReference type="InterPro" id="IPR036291">
    <property type="entry name" value="NAD(P)-bd_dom_sf"/>
</dbReference>
<comment type="caution">
    <text evidence="4">The sequence shown here is derived from an EMBL/GenBank/DDBJ whole genome shotgun (WGS) entry which is preliminary data.</text>
</comment>
<evidence type="ECO:0000259" key="2">
    <source>
        <dbReference type="Pfam" id="PF00107"/>
    </source>
</evidence>
<sequence>MLAVVKTENRQEVAVRPVQLPKLSSGEVLIEVDYCGVCGSDLHAYNHAPGYEFVELPRILGHEVSGVVVQVAEDEDQHLLNQRVVIESIQYCGECSNCRSERTHICERFRVIGLHFDGGMAQFVKCHSRFVQKIPDALSSPIAALVEPLSIAIHAAESIGRVKTGDKVWVQGCGIIGLFVGVVCGLAGAEVTISGLPRDKEARLRHASDFGLKSFIVGESANSNEKVDLLFECSGSPGGIRDGLERLKKGGRTVMVALYEQDIPLPLTKAVRNEWELLTSYGCQPVDYGSSFSILKQLESQLQNIVSIYPVTMAPQAFNDALQQKVLKPVLSLRG</sequence>
<dbReference type="InterPro" id="IPR011032">
    <property type="entry name" value="GroES-like_sf"/>
</dbReference>
<dbReference type="SUPFAM" id="SSF51735">
    <property type="entry name" value="NAD(P)-binding Rossmann-fold domains"/>
    <property type="match status" value="1"/>
</dbReference>
<dbReference type="EMBL" id="BDUF01000011">
    <property type="protein sequence ID" value="GAX89015.1"/>
    <property type="molecule type" value="Genomic_DNA"/>
</dbReference>
<organism evidence="4 5">
    <name type="scientific">Effusibacillus lacus</name>
    <dbReference type="NCBI Taxonomy" id="1348429"/>
    <lineage>
        <taxon>Bacteria</taxon>
        <taxon>Bacillati</taxon>
        <taxon>Bacillota</taxon>
        <taxon>Bacilli</taxon>
        <taxon>Bacillales</taxon>
        <taxon>Alicyclobacillaceae</taxon>
        <taxon>Effusibacillus</taxon>
    </lineage>
</organism>
<dbReference type="InterPro" id="IPR050129">
    <property type="entry name" value="Zn_alcohol_dh"/>
</dbReference>
<dbReference type="Gene3D" id="3.40.50.720">
    <property type="entry name" value="NAD(P)-binding Rossmann-like Domain"/>
    <property type="match status" value="1"/>
</dbReference>
<dbReference type="SUPFAM" id="SSF50129">
    <property type="entry name" value="GroES-like"/>
    <property type="match status" value="1"/>
</dbReference>
<feature type="domain" description="Alcohol dehydrogenase-like N-terminal" evidence="3">
    <location>
        <begin position="25"/>
        <end position="136"/>
    </location>
</feature>
<dbReference type="PANTHER" id="PTHR43401:SF2">
    <property type="entry name" value="L-THREONINE 3-DEHYDROGENASE"/>
    <property type="match status" value="1"/>
</dbReference>
<evidence type="ECO:0000259" key="3">
    <source>
        <dbReference type="Pfam" id="PF08240"/>
    </source>
</evidence>
<feature type="domain" description="Alcohol dehydrogenase-like C-terminal" evidence="2">
    <location>
        <begin position="176"/>
        <end position="288"/>
    </location>
</feature>
<dbReference type="PANTHER" id="PTHR43401">
    <property type="entry name" value="L-THREONINE 3-DEHYDROGENASE"/>
    <property type="match status" value="1"/>
</dbReference>
<keyword evidence="5" id="KW-1185">Reference proteome</keyword>
<dbReference type="Proteomes" id="UP000217785">
    <property type="component" value="Unassembled WGS sequence"/>
</dbReference>
<dbReference type="InterPro" id="IPR013154">
    <property type="entry name" value="ADH-like_N"/>
</dbReference>
<dbReference type="RefSeq" id="WP_096180703.1">
    <property type="nucleotide sequence ID" value="NZ_BDUF01000011.1"/>
</dbReference>
<evidence type="ECO:0000313" key="5">
    <source>
        <dbReference type="Proteomes" id="UP000217785"/>
    </source>
</evidence>
<dbReference type="Pfam" id="PF08240">
    <property type="entry name" value="ADH_N"/>
    <property type="match status" value="1"/>
</dbReference>
<gene>
    <name evidence="4" type="ORF">EFBL_0629</name>
</gene>
<proteinExistence type="predicted"/>
<evidence type="ECO:0000256" key="1">
    <source>
        <dbReference type="ARBA" id="ARBA00023002"/>
    </source>
</evidence>
<name>A0A292YKK4_9BACL</name>
<dbReference type="InterPro" id="IPR013149">
    <property type="entry name" value="ADH-like_C"/>
</dbReference>
<dbReference type="GO" id="GO:0016491">
    <property type="term" value="F:oxidoreductase activity"/>
    <property type="evidence" value="ECO:0007669"/>
    <property type="project" value="UniProtKB-KW"/>
</dbReference>